<sequence length="71" mass="7872">MNRSSSKDTGTGTLEDVNGSSGRNADPLGPNSEIGRKLRQYYEDLVQEDVPDRFTQLLSQLSNVEAKQDKD</sequence>
<dbReference type="Pfam" id="PF18557">
    <property type="entry name" value="NepR"/>
    <property type="match status" value="1"/>
</dbReference>
<dbReference type="EMBL" id="JBHSLL010000056">
    <property type="protein sequence ID" value="MFC5387250.1"/>
    <property type="molecule type" value="Genomic_DNA"/>
</dbReference>
<gene>
    <name evidence="3" type="ORF">ACFPLB_14910</name>
</gene>
<dbReference type="InterPro" id="IPR041649">
    <property type="entry name" value="NepR"/>
</dbReference>
<dbReference type="RefSeq" id="WP_378231045.1">
    <property type="nucleotide sequence ID" value="NZ_JBHSLL010000056.1"/>
</dbReference>
<feature type="compositionally biased region" description="Polar residues" evidence="1">
    <location>
        <begin position="1"/>
        <end position="23"/>
    </location>
</feature>
<proteinExistence type="predicted"/>
<feature type="region of interest" description="Disordered" evidence="1">
    <location>
        <begin position="1"/>
        <end position="35"/>
    </location>
</feature>
<feature type="domain" description="Anti-sigma factor NepR" evidence="2">
    <location>
        <begin position="31"/>
        <end position="63"/>
    </location>
</feature>
<organism evidence="3 4">
    <name type="scientific">Aquamicrobium segne</name>
    <dbReference type="NCBI Taxonomy" id="469547"/>
    <lineage>
        <taxon>Bacteria</taxon>
        <taxon>Pseudomonadati</taxon>
        <taxon>Pseudomonadota</taxon>
        <taxon>Alphaproteobacteria</taxon>
        <taxon>Hyphomicrobiales</taxon>
        <taxon>Phyllobacteriaceae</taxon>
        <taxon>Aquamicrobium</taxon>
    </lineage>
</organism>
<reference evidence="4" key="1">
    <citation type="journal article" date="2019" name="Int. J. Syst. Evol. Microbiol.">
        <title>The Global Catalogue of Microorganisms (GCM) 10K type strain sequencing project: providing services to taxonomists for standard genome sequencing and annotation.</title>
        <authorList>
            <consortium name="The Broad Institute Genomics Platform"/>
            <consortium name="The Broad Institute Genome Sequencing Center for Infectious Disease"/>
            <person name="Wu L."/>
            <person name="Ma J."/>
        </authorList>
    </citation>
    <scope>NUCLEOTIDE SEQUENCE [LARGE SCALE GENOMIC DNA]</scope>
    <source>
        <strain evidence="4">CGMCC 4.1415</strain>
    </source>
</reference>
<evidence type="ECO:0000256" key="1">
    <source>
        <dbReference type="SAM" id="MobiDB-lite"/>
    </source>
</evidence>
<keyword evidence="4" id="KW-1185">Reference proteome</keyword>
<comment type="caution">
    <text evidence="3">The sequence shown here is derived from an EMBL/GenBank/DDBJ whole genome shotgun (WGS) entry which is preliminary data.</text>
</comment>
<evidence type="ECO:0000313" key="4">
    <source>
        <dbReference type="Proteomes" id="UP001596016"/>
    </source>
</evidence>
<dbReference type="Proteomes" id="UP001596016">
    <property type="component" value="Unassembled WGS sequence"/>
</dbReference>
<accession>A0ABW0H0J8</accession>
<protein>
    <submittedName>
        <fullName evidence="3">NepR family anti-sigma factor</fullName>
    </submittedName>
</protein>
<evidence type="ECO:0000313" key="3">
    <source>
        <dbReference type="EMBL" id="MFC5387250.1"/>
    </source>
</evidence>
<evidence type="ECO:0000259" key="2">
    <source>
        <dbReference type="Pfam" id="PF18557"/>
    </source>
</evidence>
<name>A0ABW0H0J8_9HYPH</name>